<reference evidence="3 5" key="1">
    <citation type="submission" date="2018-06" db="EMBL/GenBank/DDBJ databases">
        <title>Complete Genome Sequence of the Microcystin-Degrading Bacterium Sphingosinicella microcystinivorans Strain B-9.</title>
        <authorList>
            <person name="Jin H."/>
            <person name="Nishizawa T."/>
            <person name="Guo Y."/>
            <person name="Nishizawa A."/>
            <person name="Park H."/>
            <person name="Kato H."/>
            <person name="Tsuji K."/>
            <person name="Harada K."/>
        </authorList>
    </citation>
    <scope>NUCLEOTIDE SEQUENCE [LARGE SCALE GENOMIC DNA]</scope>
    <source>
        <strain evidence="3 5">B9</strain>
    </source>
</reference>
<evidence type="ECO:0000313" key="4">
    <source>
        <dbReference type="EMBL" id="RKS84932.1"/>
    </source>
</evidence>
<dbReference type="PANTHER" id="PTHR37023">
    <property type="entry name" value="TRANSPOSASE"/>
    <property type="match status" value="1"/>
</dbReference>
<dbReference type="InterPro" id="IPR007069">
    <property type="entry name" value="Transposase_32"/>
</dbReference>
<proteinExistence type="predicted"/>
<keyword evidence="6" id="KW-1185">Reference proteome</keyword>
<dbReference type="EMBL" id="RBWX01000012">
    <property type="protein sequence ID" value="RKS84932.1"/>
    <property type="molecule type" value="Genomic_DNA"/>
</dbReference>
<sequence length="368" mass="41425">MRPSLEVADIFRTAGPAYRIAHAGHLSLHQLKIMSAIEHCRTAALGGHVEACTDCGHWRIAYNSCRNRHCPRCQGAAARAWLAEREADLLPVGYFHVMFTLPAEVAVIAYHNKALVYDLLFRAASETMLMIAADPKHLGARIGITAVLHTWGSALTHHPHVHMIVPGGGVAPDGSRWISSRPAFLLPVRVLGALFRRLFLTRLIALHDVGKLNFHGNLSGLADQRAFLRYLAPVRKKRWVVYAKPPFAGPESVLAYLSRYTHRVAISSSRLIRFDVAGVTFRYKDYRRNGADRQQLMTLATDEFIRRFLLHALPRGFHRIRHYGLLAAPHARPASRSPAHCSRSHHRRTTRWRNRSITAHHVRAVAGR</sequence>
<dbReference type="InterPro" id="IPR026889">
    <property type="entry name" value="Zn_Tnp"/>
</dbReference>
<dbReference type="EMBL" id="AP018711">
    <property type="protein sequence ID" value="BBE33413.1"/>
    <property type="molecule type" value="Genomic_DNA"/>
</dbReference>
<evidence type="ECO:0000259" key="2">
    <source>
        <dbReference type="Pfam" id="PF14319"/>
    </source>
</evidence>
<dbReference type="GO" id="GO:0004803">
    <property type="term" value="F:transposase activity"/>
    <property type="evidence" value="ECO:0007669"/>
    <property type="project" value="InterPro"/>
</dbReference>
<dbReference type="KEGG" id="smic:SmB9_10710"/>
<dbReference type="NCBIfam" id="NF033538">
    <property type="entry name" value="transpos_IS91"/>
    <property type="match status" value="1"/>
</dbReference>
<feature type="domain" description="Transposase zinc-binding" evidence="2">
    <location>
        <begin position="10"/>
        <end position="101"/>
    </location>
</feature>
<dbReference type="AlphaFoldDB" id="A0AAD1D430"/>
<dbReference type="Pfam" id="PF14319">
    <property type="entry name" value="Zn_Tnp_IS91"/>
    <property type="match status" value="1"/>
</dbReference>
<dbReference type="Proteomes" id="UP000276029">
    <property type="component" value="Unassembled WGS sequence"/>
</dbReference>
<evidence type="ECO:0000313" key="3">
    <source>
        <dbReference type="EMBL" id="BBE33413.1"/>
    </source>
</evidence>
<evidence type="ECO:0000313" key="6">
    <source>
        <dbReference type="Proteomes" id="UP000276029"/>
    </source>
</evidence>
<reference evidence="4 6" key="2">
    <citation type="submission" date="2018-10" db="EMBL/GenBank/DDBJ databases">
        <title>Genomic Encyclopedia of Type Strains, Phase IV (KMG-IV): sequencing the most valuable type-strain genomes for metagenomic binning, comparative biology and taxonomic classification.</title>
        <authorList>
            <person name="Goeker M."/>
        </authorList>
    </citation>
    <scope>NUCLEOTIDE SEQUENCE [LARGE SCALE GENOMIC DNA]</scope>
    <source>
        <strain evidence="4 6">DSM 19791</strain>
    </source>
</reference>
<dbReference type="Pfam" id="PF04986">
    <property type="entry name" value="Y2_Tnp"/>
    <property type="match status" value="1"/>
</dbReference>
<gene>
    <name evidence="4" type="ORF">DFR51_3530</name>
    <name evidence="3" type="ORF">SmB9_10710</name>
</gene>
<evidence type="ECO:0000313" key="5">
    <source>
        <dbReference type="Proteomes" id="UP000275727"/>
    </source>
</evidence>
<evidence type="ECO:0000259" key="1">
    <source>
        <dbReference type="Pfam" id="PF04986"/>
    </source>
</evidence>
<feature type="domain" description="Transposase IS801/IS1294" evidence="1">
    <location>
        <begin position="143"/>
        <end position="327"/>
    </location>
</feature>
<dbReference type="GO" id="GO:0003677">
    <property type="term" value="F:DNA binding"/>
    <property type="evidence" value="ECO:0007669"/>
    <property type="project" value="InterPro"/>
</dbReference>
<dbReference type="Proteomes" id="UP000275727">
    <property type="component" value="Chromosome"/>
</dbReference>
<dbReference type="PANTHER" id="PTHR37023:SF1">
    <property type="entry name" value="ISSOD25 TRANSPOSASE TNPA_ISSOD25"/>
    <property type="match status" value="1"/>
</dbReference>
<accession>A0AAD1D430</accession>
<dbReference type="GO" id="GO:0006313">
    <property type="term" value="P:DNA transposition"/>
    <property type="evidence" value="ECO:0007669"/>
    <property type="project" value="InterPro"/>
</dbReference>
<name>A0AAD1D430_SPHMI</name>
<protein>
    <submittedName>
        <fullName evidence="3">Transposase y4qJ</fullName>
    </submittedName>
    <submittedName>
        <fullName evidence="4">Transposase-like zinc-binding protein</fullName>
    </submittedName>
</protein>
<dbReference type="InterPro" id="IPR054832">
    <property type="entry name" value="transpos_IS91"/>
</dbReference>
<organism evidence="3 5">
    <name type="scientific">Sphingosinicella microcystinivorans</name>
    <dbReference type="NCBI Taxonomy" id="335406"/>
    <lineage>
        <taxon>Bacteria</taxon>
        <taxon>Pseudomonadati</taxon>
        <taxon>Pseudomonadota</taxon>
        <taxon>Alphaproteobacteria</taxon>
        <taxon>Sphingomonadales</taxon>
        <taxon>Sphingosinicellaceae</taxon>
        <taxon>Sphingosinicella</taxon>
    </lineage>
</organism>